<feature type="domain" description="Major facilitator superfamily (MFS) profile" evidence="7">
    <location>
        <begin position="22"/>
        <end position="476"/>
    </location>
</feature>
<feature type="transmembrane region" description="Helical" evidence="6">
    <location>
        <begin position="91"/>
        <end position="110"/>
    </location>
</feature>
<sequence length="478" mass="48349">MLEKDVPRETSKSILAGRYRIPTIGIVLVVTLLAFEAMAVGTVMPVTARELHGLSLYAWVFSAFLIASLLANVIAGGWADRAGPGRPLMTGLVTFVTGLVIAGTAPAMWVFVAGRAVQGLGAGASGVAIYVLVARVYPEHLRPRAFFALSAAWVVPSLVGPAFAGLVAEHFHWRGVFLGLIPLVVPAMVMLIPSLRDAGGGPGDRRDSGDSGGGSDVRDAGPATGGLRAALRGRGVAAIALAGGAGALLFAIDHPSLAVLPAAALGLAGLAFGLPRLLPRGALLLRRGVPAAVTMRGLMSGAFFATEAFIPLALTSAHGFTPTQAGVVLTFGALGWSASSWVQGRADRPHRSLIVLGALLTTAGVTGIAIGTPVYAWSAVPAWILAGSGMGLTYGGLSVLVLNLSAPRDQGANSAALQISDTLGGALAIGLAGALVTGFGADRLGPGLASAGALTVFIAVIAVAAAIRVRDGRERRDA</sequence>
<keyword evidence="9" id="KW-1185">Reference proteome</keyword>
<feature type="transmembrane region" description="Helical" evidence="6">
    <location>
        <begin position="56"/>
        <end position="79"/>
    </location>
</feature>
<dbReference type="PROSITE" id="PS50850">
    <property type="entry name" value="MFS"/>
    <property type="match status" value="1"/>
</dbReference>
<dbReference type="RefSeq" id="WP_187247594.1">
    <property type="nucleotide sequence ID" value="NZ_BAAAOK010000003.1"/>
</dbReference>
<keyword evidence="2 6" id="KW-0812">Transmembrane</keyword>
<dbReference type="Gene3D" id="1.20.1250.20">
    <property type="entry name" value="MFS general substrate transporter like domains"/>
    <property type="match status" value="1"/>
</dbReference>
<evidence type="ECO:0000313" key="8">
    <source>
        <dbReference type="EMBL" id="MBC6470553.1"/>
    </source>
</evidence>
<feature type="transmembrane region" description="Helical" evidence="6">
    <location>
        <begin position="298"/>
        <end position="317"/>
    </location>
</feature>
<feature type="transmembrane region" description="Helical" evidence="6">
    <location>
        <begin position="145"/>
        <end position="167"/>
    </location>
</feature>
<feature type="transmembrane region" description="Helical" evidence="6">
    <location>
        <begin position="21"/>
        <end position="44"/>
    </location>
</feature>
<feature type="transmembrane region" description="Helical" evidence="6">
    <location>
        <begin position="382"/>
        <end position="402"/>
    </location>
</feature>
<feature type="transmembrane region" description="Helical" evidence="6">
    <location>
        <begin position="447"/>
        <end position="467"/>
    </location>
</feature>
<dbReference type="InterPro" id="IPR020846">
    <property type="entry name" value="MFS_dom"/>
</dbReference>
<accession>A0ABR7M0X9</accession>
<feature type="transmembrane region" description="Helical" evidence="6">
    <location>
        <begin position="235"/>
        <end position="252"/>
    </location>
</feature>
<feature type="transmembrane region" description="Helical" evidence="6">
    <location>
        <begin position="258"/>
        <end position="278"/>
    </location>
</feature>
<proteinExistence type="predicted"/>
<keyword evidence="3 6" id="KW-1133">Transmembrane helix</keyword>
<dbReference type="InterPro" id="IPR036259">
    <property type="entry name" value="MFS_trans_sf"/>
</dbReference>
<name>A0ABR7M0X9_9ACTN</name>
<keyword evidence="4 6" id="KW-0472">Membrane</keyword>
<dbReference type="EMBL" id="JABVEC010000043">
    <property type="protein sequence ID" value="MBC6470553.1"/>
    <property type="molecule type" value="Genomic_DNA"/>
</dbReference>
<dbReference type="PRINTS" id="PR01036">
    <property type="entry name" value="TCRTETB"/>
</dbReference>
<evidence type="ECO:0000259" key="7">
    <source>
        <dbReference type="PROSITE" id="PS50850"/>
    </source>
</evidence>
<dbReference type="SUPFAM" id="SSF103473">
    <property type="entry name" value="MFS general substrate transporter"/>
    <property type="match status" value="1"/>
</dbReference>
<dbReference type="InterPro" id="IPR011701">
    <property type="entry name" value="MFS"/>
</dbReference>
<protein>
    <submittedName>
        <fullName evidence="8">MFS transporter</fullName>
    </submittedName>
</protein>
<comment type="caution">
    <text evidence="8">The sequence shown here is derived from an EMBL/GenBank/DDBJ whole genome shotgun (WGS) entry which is preliminary data.</text>
</comment>
<feature type="transmembrane region" description="Helical" evidence="6">
    <location>
        <begin position="423"/>
        <end position="441"/>
    </location>
</feature>
<feature type="transmembrane region" description="Helical" evidence="6">
    <location>
        <begin position="116"/>
        <end position="133"/>
    </location>
</feature>
<evidence type="ECO:0000256" key="5">
    <source>
        <dbReference type="SAM" id="MobiDB-lite"/>
    </source>
</evidence>
<dbReference type="Pfam" id="PF07690">
    <property type="entry name" value="MFS_1"/>
    <property type="match status" value="1"/>
</dbReference>
<feature type="transmembrane region" description="Helical" evidence="6">
    <location>
        <begin position="323"/>
        <end position="342"/>
    </location>
</feature>
<gene>
    <name evidence="8" type="ORF">HKK74_34445</name>
</gene>
<dbReference type="PANTHER" id="PTHR23501:SF154">
    <property type="entry name" value="MULTIDRUG-EFFLUX TRANSPORTER RV1634-RELATED"/>
    <property type="match status" value="1"/>
</dbReference>
<comment type="subcellular location">
    <subcellularLocation>
        <location evidence="1">Cell membrane</location>
        <topology evidence="1">Multi-pass membrane protein</topology>
    </subcellularLocation>
</comment>
<evidence type="ECO:0000313" key="9">
    <source>
        <dbReference type="Proteomes" id="UP000805614"/>
    </source>
</evidence>
<dbReference type="Proteomes" id="UP000805614">
    <property type="component" value="Unassembled WGS sequence"/>
</dbReference>
<evidence type="ECO:0000256" key="3">
    <source>
        <dbReference type="ARBA" id="ARBA00022989"/>
    </source>
</evidence>
<reference evidence="8 9" key="1">
    <citation type="submission" date="2020-06" db="EMBL/GenBank/DDBJ databases">
        <title>Actinomadura xiongansis sp. nov., isolated from soil of Baiyangdian.</title>
        <authorList>
            <person name="Zhang X."/>
        </authorList>
    </citation>
    <scope>NUCLEOTIDE SEQUENCE [LARGE SCALE GENOMIC DNA]</scope>
    <source>
        <strain evidence="8 9">HBUM206468</strain>
    </source>
</reference>
<evidence type="ECO:0000256" key="2">
    <source>
        <dbReference type="ARBA" id="ARBA00022692"/>
    </source>
</evidence>
<evidence type="ECO:0000256" key="1">
    <source>
        <dbReference type="ARBA" id="ARBA00004651"/>
    </source>
</evidence>
<organism evidence="8 9">
    <name type="scientific">Actinomadura alba</name>
    <dbReference type="NCBI Taxonomy" id="406431"/>
    <lineage>
        <taxon>Bacteria</taxon>
        <taxon>Bacillati</taxon>
        <taxon>Actinomycetota</taxon>
        <taxon>Actinomycetes</taxon>
        <taxon>Streptosporangiales</taxon>
        <taxon>Thermomonosporaceae</taxon>
        <taxon>Actinomadura</taxon>
    </lineage>
</organism>
<feature type="transmembrane region" description="Helical" evidence="6">
    <location>
        <begin position="173"/>
        <end position="192"/>
    </location>
</feature>
<evidence type="ECO:0000256" key="6">
    <source>
        <dbReference type="SAM" id="Phobius"/>
    </source>
</evidence>
<dbReference type="PANTHER" id="PTHR23501">
    <property type="entry name" value="MAJOR FACILITATOR SUPERFAMILY"/>
    <property type="match status" value="1"/>
</dbReference>
<feature type="region of interest" description="Disordered" evidence="5">
    <location>
        <begin position="198"/>
        <end position="221"/>
    </location>
</feature>
<feature type="transmembrane region" description="Helical" evidence="6">
    <location>
        <begin position="354"/>
        <end position="376"/>
    </location>
</feature>
<evidence type="ECO:0000256" key="4">
    <source>
        <dbReference type="ARBA" id="ARBA00023136"/>
    </source>
</evidence>
<dbReference type="Gene3D" id="1.20.1720.10">
    <property type="entry name" value="Multidrug resistance protein D"/>
    <property type="match status" value="1"/>
</dbReference>